<feature type="compositionally biased region" description="Polar residues" evidence="2">
    <location>
        <begin position="289"/>
        <end position="302"/>
    </location>
</feature>
<feature type="coiled-coil region" evidence="1">
    <location>
        <begin position="101"/>
        <end position="128"/>
    </location>
</feature>
<sequence>MESATTDNENQLVSDCYNIEPANDLQSQTQAPSHQAGSPLRRGKWSAEEEAYALAAIRDFNSGYLDAPPGTTLRSYLSQALDCDPMRITKKFTGESSIGKKARLSTLYQNWKLRLESQEQELARKSMAASAVSVASLHLNLSYLSNTSHSNILRDVSCGQHTHTRRADSALIQSANWKNDIIKAATWLTRAESLMSNNIESNHSQKYIEDEMEVIASLIEEAPEILLISTDLPKLLECKNNTEPSITLQTNQKLHSCPELSILSPSSAEVRHSEKAVSTSNSGKRKRSLSNCDDATTNSPTNPMKILASLSSQAAPLSTNNTKAVADDATAFGRQGGGKKAFNLSNDSDAKVARFHMSSSCKQDLNIAIFTTQCFPAARSIARILPRYQAVVGKLNNSQLTQISSYLER</sequence>
<reference evidence="3 4" key="1">
    <citation type="submission" date="2024-10" db="EMBL/GenBank/DDBJ databases">
        <title>Updated reference genomes for cyclostephanoid diatoms.</title>
        <authorList>
            <person name="Roberts W.R."/>
            <person name="Alverson A.J."/>
        </authorList>
    </citation>
    <scope>NUCLEOTIDE SEQUENCE [LARGE SCALE GENOMIC DNA]</scope>
    <source>
        <strain evidence="3 4">AJA276-08</strain>
    </source>
</reference>
<evidence type="ECO:0000256" key="2">
    <source>
        <dbReference type="SAM" id="MobiDB-lite"/>
    </source>
</evidence>
<dbReference type="Proteomes" id="UP001530315">
    <property type="component" value="Unassembled WGS sequence"/>
</dbReference>
<name>A0ABD3PQJ8_9STRA</name>
<evidence type="ECO:0000313" key="3">
    <source>
        <dbReference type="EMBL" id="KAL3790197.1"/>
    </source>
</evidence>
<gene>
    <name evidence="3" type="ORF">ACHAW5_004816</name>
</gene>
<dbReference type="AlphaFoldDB" id="A0ABD3PQJ8"/>
<feature type="region of interest" description="Disordered" evidence="2">
    <location>
        <begin position="266"/>
        <end position="303"/>
    </location>
</feature>
<organism evidence="3 4">
    <name type="scientific">Stephanodiscus triporus</name>
    <dbReference type="NCBI Taxonomy" id="2934178"/>
    <lineage>
        <taxon>Eukaryota</taxon>
        <taxon>Sar</taxon>
        <taxon>Stramenopiles</taxon>
        <taxon>Ochrophyta</taxon>
        <taxon>Bacillariophyta</taxon>
        <taxon>Coscinodiscophyceae</taxon>
        <taxon>Thalassiosirophycidae</taxon>
        <taxon>Stephanodiscales</taxon>
        <taxon>Stephanodiscaceae</taxon>
        <taxon>Stephanodiscus</taxon>
    </lineage>
</organism>
<dbReference type="PANTHER" id="PTHR35213:SF5">
    <property type="entry name" value="RING-TYPE DOMAIN-CONTAINING PROTEIN"/>
    <property type="match status" value="1"/>
</dbReference>
<keyword evidence="4" id="KW-1185">Reference proteome</keyword>
<comment type="caution">
    <text evidence="3">The sequence shown here is derived from an EMBL/GenBank/DDBJ whole genome shotgun (WGS) entry which is preliminary data.</text>
</comment>
<protein>
    <submittedName>
        <fullName evidence="3">Uncharacterized protein</fullName>
    </submittedName>
</protein>
<accession>A0ABD3PQJ8</accession>
<evidence type="ECO:0000256" key="1">
    <source>
        <dbReference type="SAM" id="Coils"/>
    </source>
</evidence>
<dbReference type="PANTHER" id="PTHR35213">
    <property type="entry name" value="RING-TYPE DOMAIN-CONTAINING PROTEIN-RELATED"/>
    <property type="match status" value="1"/>
</dbReference>
<dbReference type="EMBL" id="JALLAZ020000653">
    <property type="protein sequence ID" value="KAL3790197.1"/>
    <property type="molecule type" value="Genomic_DNA"/>
</dbReference>
<proteinExistence type="predicted"/>
<evidence type="ECO:0000313" key="4">
    <source>
        <dbReference type="Proteomes" id="UP001530315"/>
    </source>
</evidence>
<keyword evidence="1" id="KW-0175">Coiled coil</keyword>